<feature type="binding site" evidence="8">
    <location>
        <position position="359"/>
    </location>
    <ligand>
        <name>Zn(2+)</name>
        <dbReference type="ChEBI" id="CHEBI:29105"/>
        <note>catalytic</note>
    </ligand>
</feature>
<feature type="compositionally biased region" description="Polar residues" evidence="9">
    <location>
        <begin position="1482"/>
        <end position="1492"/>
    </location>
</feature>
<dbReference type="GO" id="GO:0005615">
    <property type="term" value="C:extracellular space"/>
    <property type="evidence" value="ECO:0007669"/>
    <property type="project" value="TreeGrafter"/>
</dbReference>
<gene>
    <name evidence="15" type="ORF">HGM15179_013741</name>
</gene>
<dbReference type="SMART" id="SM00050">
    <property type="entry name" value="DISIN"/>
    <property type="match status" value="2"/>
</dbReference>
<feature type="disulfide bond" evidence="8">
    <location>
        <begin position="1103"/>
        <end position="1108"/>
    </location>
</feature>
<keyword evidence="5 7" id="KW-1015">Disulfide bond</keyword>
<dbReference type="OrthoDB" id="5951731at2759"/>
<keyword evidence="8" id="KW-0479">Metal-binding</keyword>
<keyword evidence="16" id="KW-1185">Reference proteome</keyword>
<dbReference type="PROSITE" id="PS50026">
    <property type="entry name" value="EGF_3"/>
    <property type="match status" value="2"/>
</dbReference>
<dbReference type="PROSITE" id="PS50215">
    <property type="entry name" value="ADAM_MEPRO"/>
    <property type="match status" value="2"/>
</dbReference>
<dbReference type="EMBL" id="SWJQ01000513">
    <property type="protein sequence ID" value="TRZ13354.1"/>
    <property type="molecule type" value="Genomic_DNA"/>
</dbReference>
<dbReference type="InterPro" id="IPR024079">
    <property type="entry name" value="MetalloPept_cat_dom_sf"/>
</dbReference>
<dbReference type="InterPro" id="IPR002870">
    <property type="entry name" value="Peptidase_M12B_N"/>
</dbReference>
<dbReference type="SMART" id="SM00608">
    <property type="entry name" value="ACR"/>
    <property type="match status" value="2"/>
</dbReference>
<feature type="binding site" evidence="8">
    <location>
        <position position="365"/>
    </location>
    <ligand>
        <name>Zn(2+)</name>
        <dbReference type="ChEBI" id="CHEBI:29105"/>
        <note>catalytic</note>
    </ligand>
</feature>
<keyword evidence="2 10" id="KW-0812">Transmembrane</keyword>
<feature type="domain" description="Peptidase M12B" evidence="14">
    <location>
        <begin position="220"/>
        <end position="414"/>
    </location>
</feature>
<feature type="compositionally biased region" description="Basic and acidic residues" evidence="9">
    <location>
        <begin position="928"/>
        <end position="937"/>
    </location>
</feature>
<evidence type="ECO:0000313" key="15">
    <source>
        <dbReference type="EMBL" id="TRZ13354.1"/>
    </source>
</evidence>
<evidence type="ECO:0000256" key="2">
    <source>
        <dbReference type="ARBA" id="ARBA00022692"/>
    </source>
</evidence>
<evidence type="ECO:0000259" key="13">
    <source>
        <dbReference type="PROSITE" id="PS50214"/>
    </source>
</evidence>
<evidence type="ECO:0000256" key="3">
    <source>
        <dbReference type="ARBA" id="ARBA00022989"/>
    </source>
</evidence>
<dbReference type="SUPFAM" id="SSF57552">
    <property type="entry name" value="Blood coagulation inhibitor (disintegrin)"/>
    <property type="match status" value="2"/>
</dbReference>
<dbReference type="InterPro" id="IPR001762">
    <property type="entry name" value="Disintegrin_dom"/>
</dbReference>
<dbReference type="InterPro" id="IPR006586">
    <property type="entry name" value="ADAM_Cys-rich"/>
</dbReference>
<evidence type="ECO:0000256" key="4">
    <source>
        <dbReference type="ARBA" id="ARBA00023136"/>
    </source>
</evidence>
<dbReference type="GO" id="GO:0006509">
    <property type="term" value="P:membrane protein ectodomain proteolysis"/>
    <property type="evidence" value="ECO:0007669"/>
    <property type="project" value="TreeGrafter"/>
</dbReference>
<keyword evidence="8" id="KW-0862">Zinc</keyword>
<keyword evidence="3 10" id="KW-1133">Transmembrane helix</keyword>
<keyword evidence="11" id="KW-0732">Signal</keyword>
<feature type="domain" description="EGF-like" evidence="12">
    <location>
        <begin position="650"/>
        <end position="684"/>
    </location>
</feature>
<accession>A0A8K1LGP6</accession>
<dbReference type="PANTHER" id="PTHR11905">
    <property type="entry name" value="ADAM A DISINTEGRIN AND METALLOPROTEASE DOMAIN"/>
    <property type="match status" value="1"/>
</dbReference>
<feature type="region of interest" description="Disordered" evidence="9">
    <location>
        <begin position="1469"/>
        <end position="1538"/>
    </location>
</feature>
<keyword evidence="4 10" id="KW-0472">Membrane</keyword>
<dbReference type="PROSITE" id="PS00427">
    <property type="entry name" value="DISINTEGRIN_1"/>
    <property type="match status" value="2"/>
</dbReference>
<name>A0A8K1LGP6_9PASS</name>
<sequence>MGGAMGARSVMARAWSCLCRLFLFFLLFLLPPPAAPGQPAGFQDISLLTSYEVVTPQRLGRERREASNSSLKQDQVSYAVEIEGKEYRIHLEKNKELLPKDFTVYTYDKEGKLQLEYPDVQDHCHYQGFVEGTLDSLVAVSTCSGLRGLVTLGNVTYGIEPMDPSPGSKHILYRLDDVKKEPTACGVATEGQEEEPAEGNLHPSMTQLLRRKRAVLHQTRYVELFIVVDKEKFEDFGKSETEVREHMVQLANFLDSMYVMLNIRIVLVGLEIWKHENIISTDGGAGDVLANFVQWREKNLVLRRRHDSAQFVLKKGFGGTAGMAYVGTVCSKSHAGGINVFGRISIQMFASIMAHELGHNLGMNHDDERVCHCGASSCIMSSGASGSRNFSSCSAEDFEKLTLNKGGSCLLNVPRPDETYSVPYCGNKLVDAGEECDCGSPKECESDPCCEPGTCRLRSGAECAYGDCCKNCQLLPGGTECRASTNECDLPEFCNGTSQFCQPDFTVQNGHPCHNQEAYCYNGVCQYYDAQCQDIFGPKAKAAPNICFTEVNSKGDRFGNCGFHGHDYKKCSSWNAMCGKLQCENVKAMPVFGIKPAIIQTPIRGMQSSCWGVDFQLGSDVPDPGMVNEGTKCGNGKICRHFQCVSASVLNYDCDVEKQCHGHGVCNNNRNCHCEAGWAPPFCDSKGYGGSVDSGPPYNDKDTSLRNGLLVFFFLVLPLLVAAALAFAKRDRLKRGFRRWMSRCHSSRQSPPPRPDLVPRDQQRGFSQGMPYAPRAVPMDMHPNTFPVPAYPVSQHPQQAFHQPYYSPPQYPAQQPQRVPSSAFLSDDFQTYTSSEQGPLHSDSAHAEGGCHYWGYIDGFPSSAVTLNTCEGLRGLLQFENVSYGIQPLGYSPASQHVLYRVSEEQKAETPPAPAQSPPEGGLGGPAAREELDKAQGDDEPLSAAAQSPKYLTVYVVLDKALYNYMGSDPNAVTQKIIQAFHLINNMFNPLNVTIVLSSLELWAEGDKISTAGDTDELLQKFLQWKLLSLEPQAHNIASLLGYRHQGALVGAAAPGEACHRDAAATVALYHGNVTLESFSVLLAQVLGHSLGMSPDSPRGCSCPGRVCIMSPEALHFSGAKAFSNCSIRDFETFLKRGRGGCLFGRPRLSRGNGAVCGNRLVEPGEQCDCGTAQECLGDRCCTNTCRLKLRAKCASGLCCKNCQFKKRNAVCRPATDAQCDLPEVCSGSSASCPPDEYVQDGQDCGQGTGYCYHGRCQSSELLCRRIYGRDSRNAPVVCYEEINGQRDRFGHCGFKNKHKHRRCAWSDLRCGKLVCTYPSHRPFSSGTAAVIYARVRQHLCVSLNHLDVAAWLDPLLVPPGTKCGSGRVCINSSCQPLSVLGSKCDSKTTCHGHGVCNNKGSCHCYSGWQPPDCGRRGSRRGRRKPPAGGLQRALDHGEMAWLVLGSSFILLLLTAALGLGLWRQQGLGRRRGERPPGAQGSPHSTSQNLDTQLEPDLEQHLEAGPELAPGLQTAVELEERTDTAPAAEPALEEHHGH</sequence>
<feature type="region of interest" description="Disordered" evidence="9">
    <location>
        <begin position="744"/>
        <end position="772"/>
    </location>
</feature>
<protein>
    <recommendedName>
        <fullName evidence="17">Disintegrin and metalloproteinase domain-containing protein 9</fullName>
    </recommendedName>
</protein>
<dbReference type="FunFam" id="4.10.70.10:FF:000001">
    <property type="entry name" value="Disintegrin and metalloproteinase domain-containing protein 22"/>
    <property type="match status" value="2"/>
</dbReference>
<comment type="caution">
    <text evidence="15">The sequence shown here is derived from an EMBL/GenBank/DDBJ whole genome shotgun (WGS) entry which is preliminary data.</text>
</comment>
<dbReference type="Pfam" id="PF00200">
    <property type="entry name" value="Disintegrin"/>
    <property type="match status" value="2"/>
</dbReference>
<dbReference type="GO" id="GO:0005886">
    <property type="term" value="C:plasma membrane"/>
    <property type="evidence" value="ECO:0007669"/>
    <property type="project" value="TreeGrafter"/>
</dbReference>
<dbReference type="Pfam" id="PF01421">
    <property type="entry name" value="Reprolysin"/>
    <property type="match status" value="2"/>
</dbReference>
<evidence type="ECO:0000256" key="9">
    <source>
        <dbReference type="SAM" id="MobiDB-lite"/>
    </source>
</evidence>
<dbReference type="SUPFAM" id="SSF55486">
    <property type="entry name" value="Metalloproteases ('zincins'), catalytic domain"/>
    <property type="match status" value="2"/>
</dbReference>
<proteinExistence type="predicted"/>
<dbReference type="InterPro" id="IPR000742">
    <property type="entry name" value="EGF"/>
</dbReference>
<feature type="binding site" evidence="8">
    <location>
        <position position="355"/>
    </location>
    <ligand>
        <name>Zn(2+)</name>
        <dbReference type="ChEBI" id="CHEBI:29105"/>
        <note>catalytic</note>
    </ligand>
</feature>
<dbReference type="PROSITE" id="PS01186">
    <property type="entry name" value="EGF_2"/>
    <property type="match status" value="2"/>
</dbReference>
<evidence type="ECO:0000256" key="10">
    <source>
        <dbReference type="SAM" id="Phobius"/>
    </source>
</evidence>
<evidence type="ECO:0000256" key="5">
    <source>
        <dbReference type="ARBA" id="ARBA00023157"/>
    </source>
</evidence>
<keyword evidence="7" id="KW-0245">EGF-like domain</keyword>
<dbReference type="GO" id="GO:0004222">
    <property type="term" value="F:metalloendopeptidase activity"/>
    <property type="evidence" value="ECO:0007669"/>
    <property type="project" value="InterPro"/>
</dbReference>
<dbReference type="CDD" id="cd04269">
    <property type="entry name" value="ZnMc_adamalysin_II_like"/>
    <property type="match status" value="2"/>
</dbReference>
<feature type="domain" description="Disintegrin" evidence="13">
    <location>
        <begin position="422"/>
        <end position="509"/>
    </location>
</feature>
<feature type="transmembrane region" description="Helical" evidence="10">
    <location>
        <begin position="1441"/>
        <end position="1463"/>
    </location>
</feature>
<feature type="domain" description="Peptidase M12B" evidence="14">
    <location>
        <begin position="950"/>
        <end position="1147"/>
    </location>
</feature>
<evidence type="ECO:0000259" key="12">
    <source>
        <dbReference type="PROSITE" id="PS50026"/>
    </source>
</evidence>
<dbReference type="Pfam" id="PF08516">
    <property type="entry name" value="ADAM_CR"/>
    <property type="match status" value="2"/>
</dbReference>
<dbReference type="InterPro" id="IPR036436">
    <property type="entry name" value="Disintegrin_dom_sf"/>
</dbReference>
<feature type="disulfide bond" evidence="7">
    <location>
        <begin position="674"/>
        <end position="683"/>
    </location>
</feature>
<dbReference type="GO" id="GO:0033631">
    <property type="term" value="P:cell-cell adhesion mediated by integrin"/>
    <property type="evidence" value="ECO:0007669"/>
    <property type="project" value="TreeGrafter"/>
</dbReference>
<dbReference type="InterPro" id="IPR034027">
    <property type="entry name" value="Reprolysin_adamalysin"/>
</dbReference>
<dbReference type="PANTHER" id="PTHR11905:SF136">
    <property type="entry name" value="DISINTEGRIN AND METALLOPROTEINASE DOMAIN-CONTAINING PROTEIN 9"/>
    <property type="match status" value="1"/>
</dbReference>
<dbReference type="SMART" id="SM00181">
    <property type="entry name" value="EGF"/>
    <property type="match status" value="2"/>
</dbReference>
<feature type="region of interest" description="Disordered" evidence="9">
    <location>
        <begin position="903"/>
        <end position="943"/>
    </location>
</feature>
<feature type="signal peptide" evidence="11">
    <location>
        <begin position="1"/>
        <end position="37"/>
    </location>
</feature>
<reference evidence="15" key="1">
    <citation type="submission" date="2019-04" db="EMBL/GenBank/DDBJ databases">
        <title>Genome assembly of Zosterops borbonicus 15179.</title>
        <authorList>
            <person name="Leroy T."/>
            <person name="Anselmetti Y."/>
            <person name="Tilak M.-K."/>
            <person name="Nabholz B."/>
        </authorList>
    </citation>
    <scope>NUCLEOTIDE SEQUENCE</scope>
    <source>
        <strain evidence="15">HGM_15179</strain>
        <tissue evidence="15">Muscle</tissue>
    </source>
</reference>
<evidence type="ECO:0000259" key="14">
    <source>
        <dbReference type="PROSITE" id="PS50215"/>
    </source>
</evidence>
<dbReference type="GO" id="GO:0046872">
    <property type="term" value="F:metal ion binding"/>
    <property type="evidence" value="ECO:0007669"/>
    <property type="project" value="UniProtKB-KW"/>
</dbReference>
<evidence type="ECO:0000256" key="7">
    <source>
        <dbReference type="PROSITE-ProRule" id="PRU00076"/>
    </source>
</evidence>
<dbReference type="PROSITE" id="PS50214">
    <property type="entry name" value="DISINTEGRIN_2"/>
    <property type="match status" value="2"/>
</dbReference>
<feature type="active site" evidence="8">
    <location>
        <position position="356"/>
    </location>
</feature>
<evidence type="ECO:0000256" key="11">
    <source>
        <dbReference type="SAM" id="SignalP"/>
    </source>
</evidence>
<feature type="domain" description="Disintegrin" evidence="13">
    <location>
        <begin position="1154"/>
        <end position="1241"/>
    </location>
</feature>
<evidence type="ECO:0000256" key="8">
    <source>
        <dbReference type="PROSITE-ProRule" id="PRU00276"/>
    </source>
</evidence>
<feature type="chain" id="PRO_5035426477" description="Disintegrin and metalloproteinase domain-containing protein 9" evidence="11">
    <location>
        <begin position="38"/>
        <end position="1538"/>
    </location>
</feature>
<organism evidence="15 16">
    <name type="scientific">Zosterops borbonicus</name>
    <dbReference type="NCBI Taxonomy" id="364589"/>
    <lineage>
        <taxon>Eukaryota</taxon>
        <taxon>Metazoa</taxon>
        <taxon>Chordata</taxon>
        <taxon>Craniata</taxon>
        <taxon>Vertebrata</taxon>
        <taxon>Euteleostomi</taxon>
        <taxon>Archelosauria</taxon>
        <taxon>Archosauria</taxon>
        <taxon>Dinosauria</taxon>
        <taxon>Saurischia</taxon>
        <taxon>Theropoda</taxon>
        <taxon>Coelurosauria</taxon>
        <taxon>Aves</taxon>
        <taxon>Neognathae</taxon>
        <taxon>Neoaves</taxon>
        <taxon>Telluraves</taxon>
        <taxon>Australaves</taxon>
        <taxon>Passeriformes</taxon>
        <taxon>Sylvioidea</taxon>
        <taxon>Zosteropidae</taxon>
        <taxon>Zosterops</taxon>
    </lineage>
</organism>
<dbReference type="GO" id="GO:0007179">
    <property type="term" value="P:transforming growth factor beta receptor signaling pathway"/>
    <property type="evidence" value="ECO:0007669"/>
    <property type="project" value="TreeGrafter"/>
</dbReference>
<dbReference type="InterPro" id="IPR001590">
    <property type="entry name" value="Peptidase_M12B"/>
</dbReference>
<dbReference type="Proteomes" id="UP000796761">
    <property type="component" value="Unassembled WGS sequence"/>
</dbReference>
<feature type="domain" description="EGF-like" evidence="12">
    <location>
        <begin position="1381"/>
        <end position="1415"/>
    </location>
</feature>
<evidence type="ECO:0008006" key="17">
    <source>
        <dbReference type="Google" id="ProtNLM"/>
    </source>
</evidence>
<comment type="caution">
    <text evidence="7">Lacks conserved residue(s) required for the propagation of feature annotation.</text>
</comment>
<evidence type="ECO:0000313" key="16">
    <source>
        <dbReference type="Proteomes" id="UP000796761"/>
    </source>
</evidence>
<dbReference type="InterPro" id="IPR018358">
    <property type="entry name" value="Disintegrin_CS"/>
</dbReference>
<evidence type="ECO:0000256" key="1">
    <source>
        <dbReference type="ARBA" id="ARBA00004479"/>
    </source>
</evidence>
<dbReference type="Pfam" id="PF01562">
    <property type="entry name" value="Pep_M12B_propep"/>
    <property type="match status" value="1"/>
</dbReference>
<feature type="disulfide bond" evidence="8">
    <location>
        <begin position="373"/>
        <end position="378"/>
    </location>
</feature>
<dbReference type="GO" id="GO:0005178">
    <property type="term" value="F:integrin binding"/>
    <property type="evidence" value="ECO:0007669"/>
    <property type="project" value="TreeGrafter"/>
</dbReference>
<dbReference type="FunFam" id="3.40.390.10:FF:000002">
    <property type="entry name" value="Disintegrin and metalloproteinase domain-containing protein 22"/>
    <property type="match status" value="1"/>
</dbReference>
<dbReference type="Gene3D" id="3.40.390.10">
    <property type="entry name" value="Collagenase (Catalytic Domain)"/>
    <property type="match status" value="2"/>
</dbReference>
<feature type="disulfide bond" evidence="6">
    <location>
        <begin position="481"/>
        <end position="501"/>
    </location>
</feature>
<evidence type="ECO:0000256" key="6">
    <source>
        <dbReference type="PROSITE-ProRule" id="PRU00068"/>
    </source>
</evidence>
<dbReference type="Gene3D" id="4.10.70.10">
    <property type="entry name" value="Disintegrin domain"/>
    <property type="match status" value="2"/>
</dbReference>
<feature type="disulfide bond" evidence="7">
    <location>
        <begin position="1405"/>
        <end position="1414"/>
    </location>
</feature>
<comment type="subcellular location">
    <subcellularLocation>
        <location evidence="1">Membrane</location>
        <topology evidence="1">Single-pass type I membrane protein</topology>
    </subcellularLocation>
</comment>